<evidence type="ECO:0000313" key="7">
    <source>
        <dbReference type="Proteomes" id="UP000571701"/>
    </source>
</evidence>
<organism evidence="6 7">
    <name type="scientific">Vibrio marinisediminis</name>
    <dbReference type="NCBI Taxonomy" id="2758441"/>
    <lineage>
        <taxon>Bacteria</taxon>
        <taxon>Pseudomonadati</taxon>
        <taxon>Pseudomonadota</taxon>
        <taxon>Gammaproteobacteria</taxon>
        <taxon>Vibrionales</taxon>
        <taxon>Vibrionaceae</taxon>
        <taxon>Vibrio</taxon>
    </lineage>
</organism>
<dbReference type="AlphaFoldDB" id="A0A7W2FSN7"/>
<feature type="domain" description="DTW" evidence="5">
    <location>
        <begin position="27"/>
        <end position="222"/>
    </location>
</feature>
<keyword evidence="7" id="KW-1185">Reference proteome</keyword>
<dbReference type="RefSeq" id="WP_182109528.1">
    <property type="nucleotide sequence ID" value="NZ_JACFYF010000009.1"/>
</dbReference>
<evidence type="ECO:0000256" key="4">
    <source>
        <dbReference type="ARBA" id="ARBA00022694"/>
    </source>
</evidence>
<evidence type="ECO:0000256" key="2">
    <source>
        <dbReference type="ARBA" id="ARBA00022679"/>
    </source>
</evidence>
<dbReference type="InterPro" id="IPR005636">
    <property type="entry name" value="DTW"/>
</dbReference>
<dbReference type="EMBL" id="JACFYF010000009">
    <property type="protein sequence ID" value="MBA5763517.1"/>
    <property type="molecule type" value="Genomic_DNA"/>
</dbReference>
<dbReference type="SMART" id="SM01144">
    <property type="entry name" value="DTW"/>
    <property type="match status" value="1"/>
</dbReference>
<dbReference type="Proteomes" id="UP000571701">
    <property type="component" value="Unassembled WGS sequence"/>
</dbReference>
<comment type="caution">
    <text evidence="6">The sequence shown here is derived from an EMBL/GenBank/DDBJ whole genome shotgun (WGS) entry which is preliminary data.</text>
</comment>
<dbReference type="Pfam" id="PF03942">
    <property type="entry name" value="DTW"/>
    <property type="match status" value="1"/>
</dbReference>
<keyword evidence="2" id="KW-0808">Transferase</keyword>
<evidence type="ECO:0000256" key="1">
    <source>
        <dbReference type="ARBA" id="ARBA00012386"/>
    </source>
</evidence>
<name>A0A7W2FSN7_9VIBR</name>
<gene>
    <name evidence="6" type="ORF">H2O73_14225</name>
</gene>
<evidence type="ECO:0000256" key="3">
    <source>
        <dbReference type="ARBA" id="ARBA00022691"/>
    </source>
</evidence>
<protein>
    <recommendedName>
        <fullName evidence="1">tRNA-uridine aminocarboxypropyltransferase</fullName>
        <ecNumber evidence="1">2.5.1.25</ecNumber>
    </recommendedName>
</protein>
<dbReference type="PANTHER" id="PTHR21392:SF1">
    <property type="entry name" value="TRNA-URIDINE AMINOCARBOXYPROPYLTRANSFERASE"/>
    <property type="match status" value="1"/>
</dbReference>
<dbReference type="GO" id="GO:0008033">
    <property type="term" value="P:tRNA processing"/>
    <property type="evidence" value="ECO:0007669"/>
    <property type="project" value="UniProtKB-KW"/>
</dbReference>
<dbReference type="EC" id="2.5.1.25" evidence="1"/>
<sequence>MRIHAFHHLYQQRLSLSTRVFNARGSKVERCQFCQVATKYCVCAHQPDIESDVAVMLIMSENEVFKPSNTGRLILDTIKEGYAFQWSRTEPDSEMLALLNDPQYQPVLVFPAEYADDQTRVISEDNEFFSGNKKPLIILLDGSWREARRIFRKSPYLDGLPIISIQPQAISQYVMRKSENEQHLSTAEVAILVLQQLGETKAGNVLDGWFRVFRETYLLSKTRLKPDLTRPELKRFLLENTHSDH</sequence>
<evidence type="ECO:0000313" key="6">
    <source>
        <dbReference type="EMBL" id="MBA5763517.1"/>
    </source>
</evidence>
<dbReference type="PANTHER" id="PTHR21392">
    <property type="entry name" value="TRNA-URIDINE AMINOCARBOXYPROPYLTRANSFERASE 2"/>
    <property type="match status" value="1"/>
</dbReference>
<keyword evidence="3" id="KW-0949">S-adenosyl-L-methionine</keyword>
<accession>A0A7W2FSN7</accession>
<reference evidence="6 7" key="1">
    <citation type="submission" date="2020-07" db="EMBL/GenBank/DDBJ databases">
        <title>Vibrio marinisediminis sp. nov., isolated from marine sediment.</title>
        <authorList>
            <person name="Ji X."/>
        </authorList>
    </citation>
    <scope>NUCLEOTIDE SEQUENCE [LARGE SCALE GENOMIC DNA]</scope>
    <source>
        <strain evidence="6 7">404</strain>
    </source>
</reference>
<evidence type="ECO:0000259" key="5">
    <source>
        <dbReference type="SMART" id="SM01144"/>
    </source>
</evidence>
<proteinExistence type="predicted"/>
<keyword evidence="4" id="KW-0819">tRNA processing</keyword>
<dbReference type="GO" id="GO:0016432">
    <property type="term" value="F:tRNA-uridine aminocarboxypropyltransferase activity"/>
    <property type="evidence" value="ECO:0007669"/>
    <property type="project" value="UniProtKB-EC"/>
</dbReference>
<dbReference type="InterPro" id="IPR039262">
    <property type="entry name" value="DTWD2/TAPT"/>
</dbReference>